<accession>A0A0A2WNF4</accession>
<dbReference type="EMBL" id="JRKJ01000002">
    <property type="protein sequence ID" value="KGQ20262.1"/>
    <property type="molecule type" value="Genomic_DNA"/>
</dbReference>
<proteinExistence type="predicted"/>
<dbReference type="RefSeq" id="WP_036164427.1">
    <property type="nucleotide sequence ID" value="NZ_JRKJ01000002.1"/>
</dbReference>
<dbReference type="AlphaFoldDB" id="A0A0A2WNF4"/>
<reference evidence="1 2" key="1">
    <citation type="submission" date="2014-09" db="EMBL/GenBank/DDBJ databases">
        <title>Genome sequences of Lysobacter dokdonensis DS-58.</title>
        <authorList>
            <person name="Kim J.F."/>
            <person name="Kwak M.-J."/>
        </authorList>
    </citation>
    <scope>NUCLEOTIDE SEQUENCE [LARGE SCALE GENOMIC DNA]</scope>
    <source>
        <strain evidence="1 2">DS-58</strain>
    </source>
</reference>
<dbReference type="OrthoDB" id="461333at2"/>
<organism evidence="1 2">
    <name type="scientific">Lysobacter dokdonensis DS-58</name>
    <dbReference type="NCBI Taxonomy" id="1300345"/>
    <lineage>
        <taxon>Bacteria</taxon>
        <taxon>Pseudomonadati</taxon>
        <taxon>Pseudomonadota</taxon>
        <taxon>Gammaproteobacteria</taxon>
        <taxon>Lysobacterales</taxon>
        <taxon>Lysobacteraceae</taxon>
        <taxon>Noviluteimonas</taxon>
    </lineage>
</organism>
<comment type="caution">
    <text evidence="1">The sequence shown here is derived from an EMBL/GenBank/DDBJ whole genome shotgun (WGS) entry which is preliminary data.</text>
</comment>
<sequence>MKKLVIGVALFAVGVGSAFAIRYQPYQLTRTFYSTPAKTTAVGIGVLHCPTYGNSLGWIMDGQQTAYYTDRNGAACTTGGPMEPFCPADADPVSCL</sequence>
<evidence type="ECO:0000313" key="2">
    <source>
        <dbReference type="Proteomes" id="UP000030518"/>
    </source>
</evidence>
<gene>
    <name evidence="1" type="ORF">LF41_798</name>
</gene>
<keyword evidence="2" id="KW-1185">Reference proteome</keyword>
<dbReference type="STRING" id="1300345.LF41_798"/>
<name>A0A0A2WNF4_9GAMM</name>
<dbReference type="PATRIC" id="fig|1300345.3.peg.122"/>
<dbReference type="Proteomes" id="UP000030518">
    <property type="component" value="Unassembled WGS sequence"/>
</dbReference>
<protein>
    <submittedName>
        <fullName evidence="1">Uncharacterized protein</fullName>
    </submittedName>
</protein>
<evidence type="ECO:0000313" key="1">
    <source>
        <dbReference type="EMBL" id="KGQ20262.1"/>
    </source>
</evidence>